<feature type="compositionally biased region" description="Basic residues" evidence="1">
    <location>
        <begin position="28"/>
        <end position="43"/>
    </location>
</feature>
<dbReference type="GeneID" id="140701207"/>
<sequence>MSTAGITASAPWGPLRRAGLRGDAQPSPRRRSRSPKKGARPRHPRPEGRSEDSDSSPHLGPSAKGCEEMDSRPRTCLAGCFRQWQLRCPSGCHLVPESSQTDPAGGRAAATTNCACACGRWPGGGGGLRPVPRAPALGAQRPRRGAAPRCGPPGAPSRPRAAPPAPANRSADPAPGRALEEFLLIRPKTFPSRGAPGLCNQ</sequence>
<gene>
    <name evidence="3" type="primary">LOC140701207</name>
</gene>
<dbReference type="RefSeq" id="XP_072832754.1">
    <property type="nucleotide sequence ID" value="XM_072976653.1"/>
</dbReference>
<feature type="compositionally biased region" description="Low complexity" evidence="1">
    <location>
        <begin position="129"/>
        <end position="140"/>
    </location>
</feature>
<accession>A0ABM5EHX6</accession>
<evidence type="ECO:0000256" key="1">
    <source>
        <dbReference type="SAM" id="MobiDB-lite"/>
    </source>
</evidence>
<organism evidence="2 3">
    <name type="scientific">Vicugna pacos</name>
    <name type="common">Alpaca</name>
    <name type="synonym">Lama pacos</name>
    <dbReference type="NCBI Taxonomy" id="30538"/>
    <lineage>
        <taxon>Eukaryota</taxon>
        <taxon>Metazoa</taxon>
        <taxon>Chordata</taxon>
        <taxon>Craniata</taxon>
        <taxon>Vertebrata</taxon>
        <taxon>Euteleostomi</taxon>
        <taxon>Mammalia</taxon>
        <taxon>Eutheria</taxon>
        <taxon>Laurasiatheria</taxon>
        <taxon>Artiodactyla</taxon>
        <taxon>Tylopoda</taxon>
        <taxon>Camelidae</taxon>
        <taxon>Vicugna</taxon>
    </lineage>
</organism>
<feature type="region of interest" description="Disordered" evidence="1">
    <location>
        <begin position="1"/>
        <end position="70"/>
    </location>
</feature>
<protein>
    <submittedName>
        <fullName evidence="3">Uncharacterized protein</fullName>
    </submittedName>
</protein>
<proteinExistence type="predicted"/>
<name>A0ABM5EHX6_VICPA</name>
<evidence type="ECO:0000313" key="2">
    <source>
        <dbReference type="Proteomes" id="UP001652581"/>
    </source>
</evidence>
<feature type="compositionally biased region" description="Pro residues" evidence="1">
    <location>
        <begin position="150"/>
        <end position="166"/>
    </location>
</feature>
<reference evidence="2" key="1">
    <citation type="submission" date="2025-05" db="UniProtKB">
        <authorList>
            <consortium name="RefSeq"/>
        </authorList>
    </citation>
    <scope>NUCLEOTIDE SEQUENCE [LARGE SCALE GENOMIC DNA]</scope>
</reference>
<evidence type="ECO:0000313" key="3">
    <source>
        <dbReference type="RefSeq" id="XP_072832754.1"/>
    </source>
</evidence>
<reference evidence="3" key="2">
    <citation type="submission" date="2025-08" db="UniProtKB">
        <authorList>
            <consortium name="RefSeq"/>
        </authorList>
    </citation>
    <scope>IDENTIFICATION</scope>
</reference>
<dbReference type="Proteomes" id="UP001652581">
    <property type="component" value="Chromosome 2"/>
</dbReference>
<feature type="region of interest" description="Disordered" evidence="1">
    <location>
        <begin position="129"/>
        <end position="179"/>
    </location>
</feature>
<keyword evidence="2" id="KW-1185">Reference proteome</keyword>